<dbReference type="RefSeq" id="WP_072913749.1">
    <property type="nucleotide sequence ID" value="NZ_FRAR01000014.1"/>
</dbReference>
<evidence type="ECO:0000256" key="5">
    <source>
        <dbReference type="ARBA" id="ARBA00023136"/>
    </source>
</evidence>
<keyword evidence="2" id="KW-1003">Cell membrane</keyword>
<dbReference type="InterPro" id="IPR003838">
    <property type="entry name" value="ABC3_permease_C"/>
</dbReference>
<organism evidence="10 11">
    <name type="scientific">Desulforamulus aeronauticus DSM 10349</name>
    <dbReference type="NCBI Taxonomy" id="1121421"/>
    <lineage>
        <taxon>Bacteria</taxon>
        <taxon>Bacillati</taxon>
        <taxon>Bacillota</taxon>
        <taxon>Clostridia</taxon>
        <taxon>Eubacteriales</taxon>
        <taxon>Peptococcaceae</taxon>
        <taxon>Desulforamulus</taxon>
    </lineage>
</organism>
<dbReference type="InterPro" id="IPR025857">
    <property type="entry name" value="MacB_PCD"/>
</dbReference>
<evidence type="ECO:0000313" key="11">
    <source>
        <dbReference type="Proteomes" id="UP000183997"/>
    </source>
</evidence>
<feature type="transmembrane region" description="Helical" evidence="7">
    <location>
        <begin position="317"/>
        <end position="350"/>
    </location>
</feature>
<dbReference type="EMBL" id="FRAR01000014">
    <property type="protein sequence ID" value="SHK47578.1"/>
    <property type="molecule type" value="Genomic_DNA"/>
</dbReference>
<gene>
    <name evidence="10" type="ORF">SAMN02745123_01996</name>
</gene>
<evidence type="ECO:0000256" key="2">
    <source>
        <dbReference type="ARBA" id="ARBA00022475"/>
    </source>
</evidence>
<sequence>MNFKEFIFVGLEGLRNNKLRAFLTTLGIVVGIAAVISVIAIGEAGKAMIMSEMESFGTNLFQVYPNYREGEPYRPVNFTKQDVAVIKKIAPEVKYLAPMKYDQGEVRSTIGKKNTRIIGTTADYKHIRNVEILYGRFFSEEDDAVGKKVVVLDEMLANDLFNVENPVGERVILQGSAAVVIGVIKKTESAIPGMTPDNYAYLPISSMPGGSRWENVGSLFGSAASKEEVYQAMERVKVILERRHNAVDHYAVYSMEQEMQTVSKVTGIIGLIISCIAGISLLVGGIGVMNIMLVSVTERTREIGIRMALGAQRKDILIQFLIEAIVLCAVGGLIGILLGYGGALIVALVLKLPPLVSWWVVLLAFLFSAFIGVFFGLYPANKASKLDPIVALRRE</sequence>
<proteinExistence type="inferred from homology"/>
<dbReference type="GO" id="GO:0005886">
    <property type="term" value="C:plasma membrane"/>
    <property type="evidence" value="ECO:0007669"/>
    <property type="project" value="UniProtKB-SubCell"/>
</dbReference>
<evidence type="ECO:0000313" key="10">
    <source>
        <dbReference type="EMBL" id="SHK47578.1"/>
    </source>
</evidence>
<feature type="transmembrane region" description="Helical" evidence="7">
    <location>
        <begin position="21"/>
        <end position="42"/>
    </location>
</feature>
<evidence type="ECO:0000259" key="8">
    <source>
        <dbReference type="Pfam" id="PF02687"/>
    </source>
</evidence>
<protein>
    <submittedName>
        <fullName evidence="10">Putative ABC transport system permease protein</fullName>
    </submittedName>
</protein>
<keyword evidence="4 7" id="KW-1133">Transmembrane helix</keyword>
<keyword evidence="5 7" id="KW-0472">Membrane</keyword>
<evidence type="ECO:0000256" key="4">
    <source>
        <dbReference type="ARBA" id="ARBA00022989"/>
    </source>
</evidence>
<dbReference type="STRING" id="1121421.SAMN02745123_01996"/>
<dbReference type="OrthoDB" id="9770036at2"/>
<evidence type="ECO:0000256" key="6">
    <source>
        <dbReference type="ARBA" id="ARBA00038076"/>
    </source>
</evidence>
<evidence type="ECO:0000256" key="7">
    <source>
        <dbReference type="SAM" id="Phobius"/>
    </source>
</evidence>
<dbReference type="AlphaFoldDB" id="A0A1M6SSM3"/>
<dbReference type="InterPro" id="IPR050250">
    <property type="entry name" value="Macrolide_Exporter_MacB"/>
</dbReference>
<reference evidence="11" key="1">
    <citation type="submission" date="2016-11" db="EMBL/GenBank/DDBJ databases">
        <authorList>
            <person name="Varghese N."/>
            <person name="Submissions S."/>
        </authorList>
    </citation>
    <scope>NUCLEOTIDE SEQUENCE [LARGE SCALE GENOMIC DNA]</scope>
    <source>
        <strain evidence="11">DSM 10349</strain>
    </source>
</reference>
<evidence type="ECO:0000256" key="3">
    <source>
        <dbReference type="ARBA" id="ARBA00022692"/>
    </source>
</evidence>
<feature type="domain" description="ABC3 transporter permease C-terminal" evidence="8">
    <location>
        <begin position="275"/>
        <end position="388"/>
    </location>
</feature>
<comment type="similarity">
    <text evidence="6">Belongs to the ABC-4 integral membrane protein family.</text>
</comment>
<dbReference type="PANTHER" id="PTHR30572:SF4">
    <property type="entry name" value="ABC TRANSPORTER PERMEASE YTRF"/>
    <property type="match status" value="1"/>
</dbReference>
<feature type="transmembrane region" description="Helical" evidence="7">
    <location>
        <begin position="356"/>
        <end position="378"/>
    </location>
</feature>
<keyword evidence="11" id="KW-1185">Reference proteome</keyword>
<dbReference type="Pfam" id="PF12704">
    <property type="entry name" value="MacB_PCD"/>
    <property type="match status" value="1"/>
</dbReference>
<keyword evidence="3 7" id="KW-0812">Transmembrane</keyword>
<dbReference type="Proteomes" id="UP000183997">
    <property type="component" value="Unassembled WGS sequence"/>
</dbReference>
<name>A0A1M6SSM3_9FIRM</name>
<feature type="domain" description="MacB-like periplasmic core" evidence="9">
    <location>
        <begin position="22"/>
        <end position="237"/>
    </location>
</feature>
<evidence type="ECO:0000256" key="1">
    <source>
        <dbReference type="ARBA" id="ARBA00004651"/>
    </source>
</evidence>
<dbReference type="PANTHER" id="PTHR30572">
    <property type="entry name" value="MEMBRANE COMPONENT OF TRANSPORTER-RELATED"/>
    <property type="match status" value="1"/>
</dbReference>
<accession>A0A1M6SSM3</accession>
<dbReference type="GO" id="GO:0022857">
    <property type="term" value="F:transmembrane transporter activity"/>
    <property type="evidence" value="ECO:0007669"/>
    <property type="project" value="TreeGrafter"/>
</dbReference>
<feature type="transmembrane region" description="Helical" evidence="7">
    <location>
        <begin position="268"/>
        <end position="296"/>
    </location>
</feature>
<dbReference type="Pfam" id="PF02687">
    <property type="entry name" value="FtsX"/>
    <property type="match status" value="1"/>
</dbReference>
<evidence type="ECO:0000259" key="9">
    <source>
        <dbReference type="Pfam" id="PF12704"/>
    </source>
</evidence>
<comment type="subcellular location">
    <subcellularLocation>
        <location evidence="1">Cell membrane</location>
        <topology evidence="1">Multi-pass membrane protein</topology>
    </subcellularLocation>
</comment>